<name>A0A0V0ILC5_SOLCH</name>
<sequence length="106" mass="12675">MKKEYITTKVKSFWLKYYFVFTTFGKPKGKKKHFEQTSYEIHFHLSPLSLKCIRKSRCPFDHLVLHTPCILNSFLNFKNRIVTQGSLFVSHDEARRSRTNLLDPFM</sequence>
<reference evidence="1" key="1">
    <citation type="submission" date="2015-12" db="EMBL/GenBank/DDBJ databases">
        <title>Gene expression during late stages of embryo sac development: a critical building block for successful pollen-pistil interactions.</title>
        <authorList>
            <person name="Liu Y."/>
            <person name="Joly V."/>
            <person name="Sabar M."/>
            <person name="Matton D.P."/>
        </authorList>
    </citation>
    <scope>NUCLEOTIDE SEQUENCE</scope>
</reference>
<proteinExistence type="predicted"/>
<dbReference type="AlphaFoldDB" id="A0A0V0ILC5"/>
<evidence type="ECO:0000313" key="1">
    <source>
        <dbReference type="EMBL" id="JAP33405.1"/>
    </source>
</evidence>
<organism evidence="1">
    <name type="scientific">Solanum chacoense</name>
    <name type="common">Chaco potato</name>
    <dbReference type="NCBI Taxonomy" id="4108"/>
    <lineage>
        <taxon>Eukaryota</taxon>
        <taxon>Viridiplantae</taxon>
        <taxon>Streptophyta</taxon>
        <taxon>Embryophyta</taxon>
        <taxon>Tracheophyta</taxon>
        <taxon>Spermatophyta</taxon>
        <taxon>Magnoliopsida</taxon>
        <taxon>eudicotyledons</taxon>
        <taxon>Gunneridae</taxon>
        <taxon>Pentapetalae</taxon>
        <taxon>asterids</taxon>
        <taxon>lamiids</taxon>
        <taxon>Solanales</taxon>
        <taxon>Solanaceae</taxon>
        <taxon>Solanoideae</taxon>
        <taxon>Solaneae</taxon>
        <taxon>Solanum</taxon>
    </lineage>
</organism>
<accession>A0A0V0ILC5</accession>
<protein>
    <submittedName>
        <fullName evidence="1">Putative ovule protein</fullName>
    </submittedName>
</protein>
<dbReference type="EMBL" id="GEDG01005041">
    <property type="protein sequence ID" value="JAP33405.1"/>
    <property type="molecule type" value="Transcribed_RNA"/>
</dbReference>